<evidence type="ECO:0000313" key="2">
    <source>
        <dbReference type="Proteomes" id="UP000254866"/>
    </source>
</evidence>
<dbReference type="EMBL" id="NPIC01000009">
    <property type="protein sequence ID" value="RDL33242.1"/>
    <property type="molecule type" value="Genomic_DNA"/>
</dbReference>
<reference evidence="1 2" key="1">
    <citation type="journal article" date="2018" name="IMA Fungus">
        <title>IMA Genome-F 9: Draft genome sequence of Annulohypoxylon stygium, Aspergillus mulundensis, Berkeleyomyces basicola (syn. Thielaviopsis basicola), Ceratocystis smalleyi, two Cercospora beticola strains, Coleophoma cylindrospora, Fusarium fracticaudum, Phialophora cf. hyalina, and Morchella septimelata.</title>
        <authorList>
            <person name="Wingfield B.D."/>
            <person name="Bills G.F."/>
            <person name="Dong Y."/>
            <person name="Huang W."/>
            <person name="Nel W.J."/>
            <person name="Swalarsk-Parry B.S."/>
            <person name="Vaghefi N."/>
            <person name="Wilken P.M."/>
            <person name="An Z."/>
            <person name="de Beer Z.W."/>
            <person name="De Vos L."/>
            <person name="Chen L."/>
            <person name="Duong T.A."/>
            <person name="Gao Y."/>
            <person name="Hammerbacher A."/>
            <person name="Kikkert J.R."/>
            <person name="Li Y."/>
            <person name="Li H."/>
            <person name="Li K."/>
            <person name="Li Q."/>
            <person name="Liu X."/>
            <person name="Ma X."/>
            <person name="Naidoo K."/>
            <person name="Pethybridge S.J."/>
            <person name="Sun J."/>
            <person name="Steenkamp E.T."/>
            <person name="van der Nest M.A."/>
            <person name="van Wyk S."/>
            <person name="Wingfield M.J."/>
            <person name="Xiong C."/>
            <person name="Yue Q."/>
            <person name="Zhang X."/>
        </authorList>
    </citation>
    <scope>NUCLEOTIDE SEQUENCE [LARGE SCALE GENOMIC DNA]</scope>
    <source>
        <strain evidence="1 2">BP 5553</strain>
    </source>
</reference>
<dbReference type="Proteomes" id="UP000254866">
    <property type="component" value="Unassembled WGS sequence"/>
</dbReference>
<keyword evidence="2" id="KW-1185">Reference proteome</keyword>
<dbReference type="GeneID" id="43601530"/>
<name>A0A370TEX4_9HELO</name>
<protein>
    <submittedName>
        <fullName evidence="1">Uncharacterized protein</fullName>
    </submittedName>
</protein>
<organism evidence="1 2">
    <name type="scientific">Venustampulla echinocandica</name>
    <dbReference type="NCBI Taxonomy" id="2656787"/>
    <lineage>
        <taxon>Eukaryota</taxon>
        <taxon>Fungi</taxon>
        <taxon>Dikarya</taxon>
        <taxon>Ascomycota</taxon>
        <taxon>Pezizomycotina</taxon>
        <taxon>Leotiomycetes</taxon>
        <taxon>Helotiales</taxon>
        <taxon>Pleuroascaceae</taxon>
        <taxon>Venustampulla</taxon>
    </lineage>
</organism>
<evidence type="ECO:0000313" key="1">
    <source>
        <dbReference type="EMBL" id="RDL33242.1"/>
    </source>
</evidence>
<dbReference type="RefSeq" id="XP_031866735.1">
    <property type="nucleotide sequence ID" value="XM_032017304.1"/>
</dbReference>
<dbReference type="AlphaFoldDB" id="A0A370TEX4"/>
<comment type="caution">
    <text evidence="1">The sequence shown here is derived from an EMBL/GenBank/DDBJ whole genome shotgun (WGS) entry which is preliminary data.</text>
</comment>
<gene>
    <name evidence="1" type="ORF">BP5553_08681</name>
</gene>
<accession>A0A370TEX4</accession>
<proteinExistence type="predicted"/>
<sequence>MNNEIEQERYPSGLEYRDEWNVMKTRERPAILQKELMPLQPAGIGTRRRQGIACQACKQTTDGGRAGACRPAPTPRVCLRLRAPLMCRLVAHAWTPGSGRTSVLKEVSSDGPP</sequence>